<dbReference type="eggNOG" id="ENOG5032R33">
    <property type="taxonomic scope" value="Bacteria"/>
</dbReference>
<feature type="signal peptide" evidence="1">
    <location>
        <begin position="1"/>
        <end position="24"/>
    </location>
</feature>
<evidence type="ECO:0000256" key="1">
    <source>
        <dbReference type="SAM" id="SignalP"/>
    </source>
</evidence>
<dbReference type="Proteomes" id="UP000028703">
    <property type="component" value="Unassembled WGS sequence"/>
</dbReference>
<accession>A0A085YYA4</accession>
<dbReference type="EMBL" id="JPRO01000028">
    <property type="protein sequence ID" value="KFE97167.1"/>
    <property type="molecule type" value="Genomic_DNA"/>
</dbReference>
<dbReference type="Gene3D" id="2.130.10.10">
    <property type="entry name" value="YVTN repeat-like/Quinoprotein amine dehydrogenase"/>
    <property type="match status" value="1"/>
</dbReference>
<dbReference type="InterPro" id="IPR011047">
    <property type="entry name" value="Quinoprotein_ADH-like_sf"/>
</dbReference>
<dbReference type="SUPFAM" id="SSF50998">
    <property type="entry name" value="Quinoprotein alcohol dehydrogenase-like"/>
    <property type="match status" value="1"/>
</dbReference>
<proteinExistence type="predicted"/>
<evidence type="ECO:0000313" key="4">
    <source>
        <dbReference type="Proteomes" id="UP000028703"/>
    </source>
</evidence>
<name>A0A085YYA4_9FLAO</name>
<sequence>MFKKINSFYLLKWCLLLVCSNVFSQTEIYRSDFAFDGFKPGGLSGSIIMAGDNVLFNAPNQKMYSIDKKEGKINWEIDAVTNSKTVPYPYDNTFFYEKYHNGVTRVVQFNSNTGEKIKDLPFTSLNTKPFFLNNIMYSTALADGGLLVAYNMDENKIVWQKNIGFGADVQPVYLKDKIIVNAEDDNWFEIGYDGNFLKTKSKKHIYLDTTQIFIKNYKFLTHDGKEITRDFLKKNKLSNTDYQTKTNDTHTFVLSENQLLILGNNRKKVLQLHLEKEFPTDDFSTDTYRSILALQPESVWFCYQNFLIQYDFINKKPLRKVDLTKWNPQQILLENRTIWLISGNNGQLYGFDLEPDQQTADKIKAIADHYTCTEPDPKKMEAAKVAQEKFKNKN</sequence>
<comment type="caution">
    <text evidence="3">The sequence shown here is derived from an EMBL/GenBank/DDBJ whole genome shotgun (WGS) entry which is preliminary data.</text>
</comment>
<feature type="chain" id="PRO_5001800175" description="Pyrrolo-quinoline quinone repeat domain-containing protein" evidence="1">
    <location>
        <begin position="25"/>
        <end position="394"/>
    </location>
</feature>
<feature type="domain" description="Pyrrolo-quinoline quinone repeat" evidence="2">
    <location>
        <begin position="43"/>
        <end position="116"/>
    </location>
</feature>
<keyword evidence="1" id="KW-0732">Signal</keyword>
<dbReference type="RefSeq" id="WP_034707753.1">
    <property type="nucleotide sequence ID" value="NZ_JPRO01000028.1"/>
</dbReference>
<dbReference type="InterPro" id="IPR015943">
    <property type="entry name" value="WD40/YVTN_repeat-like_dom_sf"/>
</dbReference>
<dbReference type="Pfam" id="PF13360">
    <property type="entry name" value="PQQ_2"/>
    <property type="match status" value="1"/>
</dbReference>
<dbReference type="InterPro" id="IPR002372">
    <property type="entry name" value="PQQ_rpt_dom"/>
</dbReference>
<dbReference type="AlphaFoldDB" id="A0A085YYA4"/>
<evidence type="ECO:0000259" key="2">
    <source>
        <dbReference type="Pfam" id="PF13360"/>
    </source>
</evidence>
<organism evidence="3 4">
    <name type="scientific">Chryseobacterium luteum</name>
    <dbReference type="NCBI Taxonomy" id="421531"/>
    <lineage>
        <taxon>Bacteria</taxon>
        <taxon>Pseudomonadati</taxon>
        <taxon>Bacteroidota</taxon>
        <taxon>Flavobacteriia</taxon>
        <taxon>Flavobacteriales</taxon>
        <taxon>Weeksellaceae</taxon>
        <taxon>Chryseobacterium group</taxon>
        <taxon>Chryseobacterium</taxon>
    </lineage>
</organism>
<protein>
    <recommendedName>
        <fullName evidence="2">Pyrrolo-quinoline quinone repeat domain-containing protein</fullName>
    </recommendedName>
</protein>
<keyword evidence="4" id="KW-1185">Reference proteome</keyword>
<reference evidence="3 4" key="1">
    <citation type="submission" date="2014-07" db="EMBL/GenBank/DDBJ databases">
        <title>Genome of Chryseobacterium luteum DSM 18605.</title>
        <authorList>
            <person name="Stropko S.J."/>
            <person name="Pipes S.E."/>
            <person name="Newman J.D."/>
        </authorList>
    </citation>
    <scope>NUCLEOTIDE SEQUENCE [LARGE SCALE GENOMIC DNA]</scope>
    <source>
        <strain evidence="3 4">DSM 18605</strain>
    </source>
</reference>
<gene>
    <name evidence="3" type="ORF">IX38_21135</name>
</gene>
<dbReference type="OrthoDB" id="1343328at2"/>
<dbReference type="STRING" id="421531.IX38_21135"/>
<evidence type="ECO:0000313" key="3">
    <source>
        <dbReference type="EMBL" id="KFE97167.1"/>
    </source>
</evidence>